<name>A0ABQ8J1U3_DERPT</name>
<feature type="compositionally biased region" description="Polar residues" evidence="1">
    <location>
        <begin position="75"/>
        <end position="84"/>
    </location>
</feature>
<evidence type="ECO:0000256" key="1">
    <source>
        <dbReference type="SAM" id="MobiDB-lite"/>
    </source>
</evidence>
<feature type="compositionally biased region" description="Basic and acidic residues" evidence="1">
    <location>
        <begin position="424"/>
        <end position="442"/>
    </location>
</feature>
<feature type="region of interest" description="Disordered" evidence="1">
    <location>
        <begin position="408"/>
        <end position="456"/>
    </location>
</feature>
<evidence type="ECO:0000313" key="3">
    <source>
        <dbReference type="Proteomes" id="UP000887458"/>
    </source>
</evidence>
<feature type="compositionally biased region" description="Basic and acidic residues" evidence="1">
    <location>
        <begin position="126"/>
        <end position="139"/>
    </location>
</feature>
<feature type="compositionally biased region" description="Low complexity" evidence="1">
    <location>
        <begin position="170"/>
        <end position="182"/>
    </location>
</feature>
<dbReference type="EMBL" id="NJHN03000090">
    <property type="protein sequence ID" value="KAH9416525.1"/>
    <property type="molecule type" value="Genomic_DNA"/>
</dbReference>
<feature type="compositionally biased region" description="Basic and acidic residues" evidence="1">
    <location>
        <begin position="29"/>
        <end position="41"/>
    </location>
</feature>
<dbReference type="Proteomes" id="UP000887458">
    <property type="component" value="Unassembled WGS sequence"/>
</dbReference>
<feature type="region of interest" description="Disordered" evidence="1">
    <location>
        <begin position="75"/>
        <end position="154"/>
    </location>
</feature>
<protein>
    <submittedName>
        <fullName evidence="2">Uncharacterized protein</fullName>
    </submittedName>
</protein>
<keyword evidence="3" id="KW-1185">Reference proteome</keyword>
<accession>A0ABQ8J1U3</accession>
<proteinExistence type="predicted"/>
<feature type="compositionally biased region" description="Polar residues" evidence="1">
    <location>
        <begin position="236"/>
        <end position="246"/>
    </location>
</feature>
<reference evidence="2 3" key="2">
    <citation type="journal article" date="2022" name="Mol. Biol. Evol.">
        <title>Comparative Genomics Reveals Insights into the Divergent Evolution of Astigmatic Mites and Household Pest Adaptations.</title>
        <authorList>
            <person name="Xiong Q."/>
            <person name="Wan A.T."/>
            <person name="Liu X."/>
            <person name="Fung C.S."/>
            <person name="Xiao X."/>
            <person name="Malainual N."/>
            <person name="Hou J."/>
            <person name="Wang L."/>
            <person name="Wang M."/>
            <person name="Yang K.Y."/>
            <person name="Cui Y."/>
            <person name="Leung E.L."/>
            <person name="Nong W."/>
            <person name="Shin S.K."/>
            <person name="Au S.W."/>
            <person name="Jeong K.Y."/>
            <person name="Chew F.T."/>
            <person name="Hui J.H."/>
            <person name="Leung T.F."/>
            <person name="Tungtrongchitr A."/>
            <person name="Zhong N."/>
            <person name="Liu Z."/>
            <person name="Tsui S.K."/>
        </authorList>
    </citation>
    <scope>NUCLEOTIDE SEQUENCE [LARGE SCALE GENOMIC DNA]</scope>
    <source>
        <strain evidence="2">Derp</strain>
    </source>
</reference>
<feature type="region of interest" description="Disordered" evidence="1">
    <location>
        <begin position="236"/>
        <end position="260"/>
    </location>
</feature>
<feature type="region of interest" description="Disordered" evidence="1">
    <location>
        <begin position="163"/>
        <end position="182"/>
    </location>
</feature>
<sequence length="547" mass="63138">MYARHNCAAFEQQHNNRLILDSVPINESDDFKMKSTNDDKQQQQQSAQENDERSSYSECLINMDEQNQTSLLNRGRQTWKTSPEQVEELTRSLSRIRNDEHGNHRATTTTKTYQKSKTKQATKKSNPKETKSKVKDSKRNQQQQQPQFMMPIRVVSTTRIVNSMTEDDPTPTTTNNNPTATTGFLPPITGFSDTDSSFSNNTNNNADNWIVVRPKRLRPQDNLRLEGQMELETTFRSTYGRQSVGSDKSKRSINSQNSQQQQLYFNTRRGRHHVGSQPLLRSATNKRKIIRNRPKTCLKTGGHGYWSTNYHDAYKNFTIVDGQAKTVSDSNNRIKLPKVISRTTMMMNEEKNRCKYDLDDNQATTTTTTKPLRMVDGEEIKKFEKKSYVQTSDGQGEMMAEKLVRKVRCGGGGDRPSKSKKNVHHDDDNQDDKANEERIDDQIEREEDPLLQQKQPIMKYRPYDAYQVDHIKDLGLLEMKSNQDDDNQINNDIIRQTDDSNQNYRSHVRRLHETSDDFHILTGGHRINGTIVPLNKPTKTKKSTIKN</sequence>
<comment type="caution">
    <text evidence="2">The sequence shown here is derived from an EMBL/GenBank/DDBJ whole genome shotgun (WGS) entry which is preliminary data.</text>
</comment>
<gene>
    <name evidence="2" type="ORF">DERP_009888</name>
</gene>
<feature type="region of interest" description="Disordered" evidence="1">
    <location>
        <begin position="29"/>
        <end position="55"/>
    </location>
</feature>
<organism evidence="2 3">
    <name type="scientific">Dermatophagoides pteronyssinus</name>
    <name type="common">European house dust mite</name>
    <dbReference type="NCBI Taxonomy" id="6956"/>
    <lineage>
        <taxon>Eukaryota</taxon>
        <taxon>Metazoa</taxon>
        <taxon>Ecdysozoa</taxon>
        <taxon>Arthropoda</taxon>
        <taxon>Chelicerata</taxon>
        <taxon>Arachnida</taxon>
        <taxon>Acari</taxon>
        <taxon>Acariformes</taxon>
        <taxon>Sarcoptiformes</taxon>
        <taxon>Astigmata</taxon>
        <taxon>Psoroptidia</taxon>
        <taxon>Analgoidea</taxon>
        <taxon>Pyroglyphidae</taxon>
        <taxon>Dermatophagoidinae</taxon>
        <taxon>Dermatophagoides</taxon>
    </lineage>
</organism>
<reference evidence="2 3" key="1">
    <citation type="journal article" date="2018" name="J. Allergy Clin. Immunol.">
        <title>High-quality assembly of Dermatophagoides pteronyssinus genome and transcriptome reveals a wide range of novel allergens.</title>
        <authorList>
            <person name="Liu X.Y."/>
            <person name="Yang K.Y."/>
            <person name="Wang M.Q."/>
            <person name="Kwok J.S."/>
            <person name="Zeng X."/>
            <person name="Yang Z."/>
            <person name="Xiao X.J."/>
            <person name="Lau C.P."/>
            <person name="Li Y."/>
            <person name="Huang Z.M."/>
            <person name="Ba J.G."/>
            <person name="Yim A.K."/>
            <person name="Ouyang C.Y."/>
            <person name="Ngai S.M."/>
            <person name="Chan T.F."/>
            <person name="Leung E.L."/>
            <person name="Liu L."/>
            <person name="Liu Z.G."/>
            <person name="Tsui S.K."/>
        </authorList>
    </citation>
    <scope>NUCLEOTIDE SEQUENCE [LARGE SCALE GENOMIC DNA]</scope>
    <source>
        <strain evidence="2">Derp</strain>
    </source>
</reference>
<evidence type="ECO:0000313" key="2">
    <source>
        <dbReference type="EMBL" id="KAH9416525.1"/>
    </source>
</evidence>